<feature type="transmembrane region" description="Helical" evidence="6">
    <location>
        <begin position="61"/>
        <end position="81"/>
    </location>
</feature>
<feature type="transmembrane region" description="Helical" evidence="6">
    <location>
        <begin position="88"/>
        <end position="107"/>
    </location>
</feature>
<feature type="transmembrane region" description="Helical" evidence="6">
    <location>
        <begin position="266"/>
        <end position="285"/>
    </location>
</feature>
<protein>
    <submittedName>
        <fullName evidence="8">Permease</fullName>
    </submittedName>
</protein>
<reference evidence="8" key="1">
    <citation type="journal article" date="2023" name="Int. J. Syst. Evol. Microbiol.">
        <title>Collibacillus ludicampi gen. nov., sp. nov., a new soil bacterium of the family Alicyclobacillaceae.</title>
        <authorList>
            <person name="Jojima T."/>
            <person name="Ioku Y."/>
            <person name="Fukuta Y."/>
            <person name="Shirasaka N."/>
            <person name="Matsumura Y."/>
            <person name="Mori M."/>
        </authorList>
    </citation>
    <scope>NUCLEOTIDE SEQUENCE</scope>
    <source>
        <strain evidence="8">TP075</strain>
    </source>
</reference>
<feature type="transmembrane region" description="Helical" evidence="6">
    <location>
        <begin position="386"/>
        <end position="404"/>
    </location>
</feature>
<accession>A0AAV4LDT5</accession>
<feature type="transmembrane region" description="Helical" evidence="6">
    <location>
        <begin position="21"/>
        <end position="41"/>
    </location>
</feature>
<evidence type="ECO:0000256" key="3">
    <source>
        <dbReference type="ARBA" id="ARBA00022692"/>
    </source>
</evidence>
<comment type="subcellular location">
    <subcellularLocation>
        <location evidence="1">Cell membrane</location>
        <topology evidence="1">Multi-pass membrane protein</topology>
    </subcellularLocation>
</comment>
<proteinExistence type="predicted"/>
<evidence type="ECO:0000313" key="8">
    <source>
        <dbReference type="EMBL" id="GIM45864.1"/>
    </source>
</evidence>
<evidence type="ECO:0000313" key="9">
    <source>
        <dbReference type="Proteomes" id="UP001057291"/>
    </source>
</evidence>
<keyword evidence="3 6" id="KW-0812">Transmembrane</keyword>
<keyword evidence="5 6" id="KW-0472">Membrane</keyword>
<dbReference type="Proteomes" id="UP001057291">
    <property type="component" value="Unassembled WGS sequence"/>
</dbReference>
<comment type="caution">
    <text evidence="8">The sequence shown here is derived from an EMBL/GenBank/DDBJ whole genome shotgun (WGS) entry which is preliminary data.</text>
</comment>
<dbReference type="PANTHER" id="PTHR23527:SF1">
    <property type="entry name" value="BLL3282 PROTEIN"/>
    <property type="match status" value="1"/>
</dbReference>
<feature type="transmembrane region" description="Helical" evidence="6">
    <location>
        <begin position="357"/>
        <end position="380"/>
    </location>
</feature>
<evidence type="ECO:0000256" key="2">
    <source>
        <dbReference type="ARBA" id="ARBA00022448"/>
    </source>
</evidence>
<dbReference type="GO" id="GO:0005886">
    <property type="term" value="C:plasma membrane"/>
    <property type="evidence" value="ECO:0007669"/>
    <property type="project" value="UniProtKB-SubCell"/>
</dbReference>
<dbReference type="GO" id="GO:0022857">
    <property type="term" value="F:transmembrane transporter activity"/>
    <property type="evidence" value="ECO:0007669"/>
    <property type="project" value="InterPro"/>
</dbReference>
<dbReference type="InterPro" id="IPR052952">
    <property type="entry name" value="MFS-Transporter"/>
</dbReference>
<keyword evidence="4 6" id="KW-1133">Transmembrane helix</keyword>
<feature type="domain" description="Major facilitator superfamily (MFS) profile" evidence="7">
    <location>
        <begin position="20"/>
        <end position="408"/>
    </location>
</feature>
<feature type="transmembrane region" description="Helical" evidence="6">
    <location>
        <begin position="113"/>
        <end position="132"/>
    </location>
</feature>
<feature type="transmembrane region" description="Helical" evidence="6">
    <location>
        <begin position="320"/>
        <end position="345"/>
    </location>
</feature>
<sequence length="408" mass="44904">MKVRLKVFDSNKKASIPSYRWIILAIATWAQASATFVTYGISPLSAIWQSEAGLTSTEVGLLLSSVQIGPILSMLLVGKALDQYGERLLIGLGSIFLGFTAFSIPFIQNYIGILFLLGAVGIWYGTAQPGGSKVVITWFEKQERGLAMGIRQAGIPIGGALAGALIPYISLHFGWQRAVYVQAILSILGGLLFLLMYRDPPKKLSKQKRKPYSFKEKLFMIMKNKQLLPLFITGVILVSLQMILVGHLMPYCINQLHLSVLRAGQALSVALLFGMAGRVILAWICDTFWGSHYRYSLQASIWASILAVTVLVFIPPGTPIWFFMFLCAWLGFFGIGWFSSFLLAVTEHASPGAEGLTVSYALTLNQFAIVLAPVLFGLVVDWHSYRIAWVSLDVLLIIAACLLGRRTS</sequence>
<keyword evidence="9" id="KW-1185">Reference proteome</keyword>
<dbReference type="AlphaFoldDB" id="A0AAV4LDT5"/>
<name>A0AAV4LDT5_9BACL</name>
<gene>
    <name evidence="8" type="ORF">DNHGIG_14130</name>
</gene>
<evidence type="ECO:0000259" key="7">
    <source>
        <dbReference type="PROSITE" id="PS50850"/>
    </source>
</evidence>
<dbReference type="Pfam" id="PF07690">
    <property type="entry name" value="MFS_1"/>
    <property type="match status" value="1"/>
</dbReference>
<feature type="transmembrane region" description="Helical" evidence="6">
    <location>
        <begin position="153"/>
        <end position="173"/>
    </location>
</feature>
<feature type="transmembrane region" description="Helical" evidence="6">
    <location>
        <begin position="227"/>
        <end position="246"/>
    </location>
</feature>
<dbReference type="InterPro" id="IPR020846">
    <property type="entry name" value="MFS_dom"/>
</dbReference>
<organism evidence="8 9">
    <name type="scientific">Collibacillus ludicampi</name>
    <dbReference type="NCBI Taxonomy" id="2771369"/>
    <lineage>
        <taxon>Bacteria</taxon>
        <taxon>Bacillati</taxon>
        <taxon>Bacillota</taxon>
        <taxon>Bacilli</taxon>
        <taxon>Bacillales</taxon>
        <taxon>Alicyclobacillaceae</taxon>
        <taxon>Collibacillus</taxon>
    </lineage>
</organism>
<feature type="transmembrane region" description="Helical" evidence="6">
    <location>
        <begin position="297"/>
        <end position="314"/>
    </location>
</feature>
<dbReference type="InterPro" id="IPR011701">
    <property type="entry name" value="MFS"/>
</dbReference>
<dbReference type="InterPro" id="IPR036259">
    <property type="entry name" value="MFS_trans_sf"/>
</dbReference>
<dbReference type="SUPFAM" id="SSF103473">
    <property type="entry name" value="MFS general substrate transporter"/>
    <property type="match status" value="1"/>
</dbReference>
<feature type="transmembrane region" description="Helical" evidence="6">
    <location>
        <begin position="179"/>
        <end position="197"/>
    </location>
</feature>
<dbReference type="Gene3D" id="1.20.1250.20">
    <property type="entry name" value="MFS general substrate transporter like domains"/>
    <property type="match status" value="2"/>
</dbReference>
<evidence type="ECO:0000256" key="4">
    <source>
        <dbReference type="ARBA" id="ARBA00022989"/>
    </source>
</evidence>
<dbReference type="RefSeq" id="WP_282199027.1">
    <property type="nucleotide sequence ID" value="NZ_BOQE01000001.1"/>
</dbReference>
<evidence type="ECO:0000256" key="1">
    <source>
        <dbReference type="ARBA" id="ARBA00004651"/>
    </source>
</evidence>
<evidence type="ECO:0000256" key="6">
    <source>
        <dbReference type="SAM" id="Phobius"/>
    </source>
</evidence>
<dbReference type="CDD" id="cd17475">
    <property type="entry name" value="MFS_MT3072_like"/>
    <property type="match status" value="1"/>
</dbReference>
<keyword evidence="2" id="KW-0813">Transport</keyword>
<dbReference type="PROSITE" id="PS50850">
    <property type="entry name" value="MFS"/>
    <property type="match status" value="1"/>
</dbReference>
<dbReference type="PANTHER" id="PTHR23527">
    <property type="entry name" value="BLL3282 PROTEIN"/>
    <property type="match status" value="1"/>
</dbReference>
<evidence type="ECO:0000256" key="5">
    <source>
        <dbReference type="ARBA" id="ARBA00023136"/>
    </source>
</evidence>
<dbReference type="EMBL" id="BOQE01000001">
    <property type="protein sequence ID" value="GIM45864.1"/>
    <property type="molecule type" value="Genomic_DNA"/>
</dbReference>